<keyword evidence="2" id="KW-1185">Reference proteome</keyword>
<reference evidence="1 2" key="1">
    <citation type="submission" date="2024-03" db="EMBL/GenBank/DDBJ databases">
        <title>Sulfurimonas sp. HSL3-1.</title>
        <authorList>
            <person name="Wang S."/>
        </authorList>
    </citation>
    <scope>NUCLEOTIDE SEQUENCE [LARGE SCALE GENOMIC DNA]</scope>
    <source>
        <strain evidence="1 2">HSL3-1</strain>
    </source>
</reference>
<dbReference type="Proteomes" id="UP001447842">
    <property type="component" value="Chromosome"/>
</dbReference>
<evidence type="ECO:0000313" key="1">
    <source>
        <dbReference type="EMBL" id="XAU15502.1"/>
    </source>
</evidence>
<dbReference type="RefSeq" id="WP_345972949.1">
    <property type="nucleotide sequence ID" value="NZ_CP147920.1"/>
</dbReference>
<protein>
    <submittedName>
        <fullName evidence="1">Uncharacterized protein</fullName>
    </submittedName>
</protein>
<name>A0ABZ3HDM4_9BACT</name>
<sequence>MTKITLGITATALLLQAGVFDAGTKSVALTVGTGSGFDSTYTIVGVSANYFAFNGLSVGVGYRGWFGGTPTMNEVDLPVTYYLPLSPTFRPYAGVFYRHTFISGHYDDYETVGARAGIAYAEGRACLSVGWAEEWYSRSNGDTIRRGYPEITAAISF</sequence>
<organism evidence="1 2">
    <name type="scientific">Sulfurimonas diazotrophicus</name>
    <dbReference type="NCBI Taxonomy" id="3131939"/>
    <lineage>
        <taxon>Bacteria</taxon>
        <taxon>Pseudomonadati</taxon>
        <taxon>Campylobacterota</taxon>
        <taxon>Epsilonproteobacteria</taxon>
        <taxon>Campylobacterales</taxon>
        <taxon>Sulfurimonadaceae</taxon>
        <taxon>Sulfurimonas</taxon>
    </lineage>
</organism>
<gene>
    <name evidence="1" type="ORF">WCY31_02110</name>
</gene>
<accession>A0ABZ3HDM4</accession>
<dbReference type="EMBL" id="CP147920">
    <property type="protein sequence ID" value="XAU15502.1"/>
    <property type="molecule type" value="Genomic_DNA"/>
</dbReference>
<evidence type="ECO:0000313" key="2">
    <source>
        <dbReference type="Proteomes" id="UP001447842"/>
    </source>
</evidence>
<proteinExistence type="predicted"/>